<reference evidence="2 3" key="1">
    <citation type="journal article" date="2019" name="Int. J. Syst. Evol. Microbiol.">
        <title>The Global Catalogue of Microorganisms (GCM) 10K type strain sequencing project: providing services to taxonomists for standard genome sequencing and annotation.</title>
        <authorList>
            <consortium name="The Broad Institute Genomics Platform"/>
            <consortium name="The Broad Institute Genome Sequencing Center for Infectious Disease"/>
            <person name="Wu L."/>
            <person name="Ma J."/>
        </authorList>
    </citation>
    <scope>NUCLEOTIDE SEQUENCE [LARGE SCALE GENOMIC DNA]</scope>
    <source>
        <strain evidence="2 3">CGMCC 1.3240</strain>
    </source>
</reference>
<organism evidence="2 3">
    <name type="scientific">Halalkalicoccus tibetensis</name>
    <dbReference type="NCBI Taxonomy" id="175632"/>
    <lineage>
        <taxon>Archaea</taxon>
        <taxon>Methanobacteriati</taxon>
        <taxon>Methanobacteriota</taxon>
        <taxon>Stenosarchaea group</taxon>
        <taxon>Halobacteria</taxon>
        <taxon>Halobacteriales</taxon>
        <taxon>Halococcaceae</taxon>
        <taxon>Halalkalicoccus</taxon>
    </lineage>
</organism>
<accession>A0ABD5V5U3</accession>
<gene>
    <name evidence="2" type="ORF">ACFQGH_15945</name>
</gene>
<comment type="caution">
    <text evidence="2">The sequence shown here is derived from an EMBL/GenBank/DDBJ whole genome shotgun (WGS) entry which is preliminary data.</text>
</comment>
<evidence type="ECO:0000313" key="2">
    <source>
        <dbReference type="EMBL" id="MFC6906688.1"/>
    </source>
</evidence>
<feature type="region of interest" description="Disordered" evidence="1">
    <location>
        <begin position="195"/>
        <end position="216"/>
    </location>
</feature>
<evidence type="ECO:0000256" key="1">
    <source>
        <dbReference type="SAM" id="MobiDB-lite"/>
    </source>
</evidence>
<dbReference type="Gene3D" id="1.50.10.10">
    <property type="match status" value="1"/>
</dbReference>
<protein>
    <submittedName>
        <fullName evidence="2">Uncharacterized protein</fullName>
    </submittedName>
</protein>
<dbReference type="InterPro" id="IPR012341">
    <property type="entry name" value="6hp_glycosidase-like_sf"/>
</dbReference>
<dbReference type="EMBL" id="JBHSXQ010000004">
    <property type="protein sequence ID" value="MFC6906688.1"/>
    <property type="molecule type" value="Genomic_DNA"/>
</dbReference>
<dbReference type="Proteomes" id="UP001596312">
    <property type="component" value="Unassembled WGS sequence"/>
</dbReference>
<keyword evidence="3" id="KW-1185">Reference proteome</keyword>
<evidence type="ECO:0000313" key="3">
    <source>
        <dbReference type="Proteomes" id="UP001596312"/>
    </source>
</evidence>
<dbReference type="RefSeq" id="WP_340605258.1">
    <property type="nucleotide sequence ID" value="NZ_JBBMXV010000004.1"/>
</dbReference>
<dbReference type="InterPro" id="IPR008928">
    <property type="entry name" value="6-hairpin_glycosidase_sf"/>
</dbReference>
<dbReference type="AlphaFoldDB" id="A0ABD5V5U3"/>
<dbReference type="SUPFAM" id="SSF48208">
    <property type="entry name" value="Six-hairpin glycosidases"/>
    <property type="match status" value="1"/>
</dbReference>
<name>A0ABD5V5U3_9EURY</name>
<sequence length="216" mass="24315">MRSLASHPQFAGDLFETVQLSGAFRDSKTFVDAVPDGEVEAIRERFEDEHAAEEFDAKGFVSETFSLPEDPVTAADPTEVSMTWYIDELWEHLIREPSEEREWSTLLPVPRRYVSPAVALLLTARRHRSRTSVLCPFSRPDDRRHSLSAVVPYSNPRRRGPRWMGPQSTPHEVPLTTPFFERSTAVGGYSRVIGGEPIGRGYTGTPFDPTAARADR</sequence>
<proteinExistence type="predicted"/>